<gene>
    <name evidence="4" type="ORF">KJ970_13415</name>
</gene>
<dbReference type="SUPFAM" id="SSF48452">
    <property type="entry name" value="TPR-like"/>
    <property type="match status" value="1"/>
</dbReference>
<feature type="domain" description="Peptidase M56" evidence="3">
    <location>
        <begin position="126"/>
        <end position="313"/>
    </location>
</feature>
<evidence type="ECO:0000313" key="4">
    <source>
        <dbReference type="EMBL" id="MBU2691913.1"/>
    </source>
</evidence>
<dbReference type="AlphaFoldDB" id="A0A948WDJ3"/>
<evidence type="ECO:0000259" key="3">
    <source>
        <dbReference type="Pfam" id="PF05569"/>
    </source>
</evidence>
<dbReference type="InterPro" id="IPR008756">
    <property type="entry name" value="Peptidase_M56"/>
</dbReference>
<dbReference type="PANTHER" id="PTHR34978:SF3">
    <property type="entry name" value="SLR0241 PROTEIN"/>
    <property type="match status" value="1"/>
</dbReference>
<dbReference type="EMBL" id="JAHJDP010000077">
    <property type="protein sequence ID" value="MBU2691913.1"/>
    <property type="molecule type" value="Genomic_DNA"/>
</dbReference>
<dbReference type="Proteomes" id="UP000777784">
    <property type="component" value="Unassembled WGS sequence"/>
</dbReference>
<protein>
    <recommendedName>
        <fullName evidence="3">Peptidase M56 domain-containing protein</fullName>
    </recommendedName>
</protein>
<evidence type="ECO:0000256" key="2">
    <source>
        <dbReference type="SAM" id="Phobius"/>
    </source>
</evidence>
<keyword evidence="1" id="KW-0802">TPR repeat</keyword>
<evidence type="ECO:0000313" key="5">
    <source>
        <dbReference type="Proteomes" id="UP000777784"/>
    </source>
</evidence>
<organism evidence="4 5">
    <name type="scientific">Eiseniibacteriota bacterium</name>
    <dbReference type="NCBI Taxonomy" id="2212470"/>
    <lineage>
        <taxon>Bacteria</taxon>
        <taxon>Candidatus Eiseniibacteriota</taxon>
    </lineage>
</organism>
<feature type="transmembrane region" description="Helical" evidence="2">
    <location>
        <begin position="44"/>
        <end position="65"/>
    </location>
</feature>
<name>A0A948WDJ3_UNCEI</name>
<feature type="transmembrane region" description="Helical" evidence="2">
    <location>
        <begin position="12"/>
        <end position="32"/>
    </location>
</feature>
<feature type="transmembrane region" description="Helical" evidence="2">
    <location>
        <begin position="124"/>
        <end position="143"/>
    </location>
</feature>
<feature type="transmembrane region" description="Helical" evidence="2">
    <location>
        <begin position="330"/>
        <end position="350"/>
    </location>
</feature>
<dbReference type="PROSITE" id="PS50005">
    <property type="entry name" value="TPR"/>
    <property type="match status" value="1"/>
</dbReference>
<dbReference type="InterPro" id="IPR011990">
    <property type="entry name" value="TPR-like_helical_dom_sf"/>
</dbReference>
<keyword evidence="2" id="KW-0812">Transmembrane</keyword>
<dbReference type="InterPro" id="IPR052173">
    <property type="entry name" value="Beta-lactam_resp_regulator"/>
</dbReference>
<dbReference type="Pfam" id="PF05569">
    <property type="entry name" value="Peptidase_M56"/>
    <property type="match status" value="1"/>
</dbReference>
<keyword evidence="2" id="KW-1133">Transmembrane helix</keyword>
<feature type="repeat" description="TPR" evidence="1">
    <location>
        <begin position="452"/>
        <end position="485"/>
    </location>
</feature>
<sequence length="508" mass="56816">MMDSWTGILQIVIDFALKGAVICAAARLLTMLLRNTSACIRNRIWAFTFVGLLVLPVFSIAGPVLKIPILPDLHSVGLAGGVDAGSSHLTRLALEGLSGTKDPGSDTAAGGDAIPSFGTHWSHWALLCLAIGSCITFLWILAWRLHIRRIVRSAETLQGSWNERCADLSRHFKLSRRVQVLKSERIKTGMTLGILRPLIILPEDAESWNEQRRHLVIAHEMAHIKRHDALMEELASIVTVLYWYNPLVWMALSRLRIERERDCDNAVLRSGVKPSDYAMQLMEMAEDVSNNISLAWQPVGISQNSNLKDRLLHILNPNIRRGAMGRRASLITGILLILLILPLSVLGVWGRGESELLMSQVELPAKSALYWSEVENPDASAAYNVECVLNDSGLTAALHLLRNLAAQSKSHRSHYIDENEFNLLGYRYLYDNKVSEAIAIFEMNVSMFPKSWNVYDSLGEALYLAGEYESSYENFKQSLKIGSKNIKGAQKFMQQIEETRRAAVETVE</sequence>
<dbReference type="Gene3D" id="1.25.40.10">
    <property type="entry name" value="Tetratricopeptide repeat domain"/>
    <property type="match status" value="1"/>
</dbReference>
<reference evidence="4" key="1">
    <citation type="submission" date="2021-05" db="EMBL/GenBank/DDBJ databases">
        <title>Energy efficiency and biological interactions define the core microbiome of deep oligotrophic groundwater.</title>
        <authorList>
            <person name="Mehrshad M."/>
            <person name="Lopez-Fernandez M."/>
            <person name="Bell E."/>
            <person name="Bernier-Latmani R."/>
            <person name="Bertilsson S."/>
            <person name="Dopson M."/>
        </authorList>
    </citation>
    <scope>NUCLEOTIDE SEQUENCE</scope>
    <source>
        <strain evidence="4">Modern_marine.mb.64</strain>
    </source>
</reference>
<comment type="caution">
    <text evidence="4">The sequence shown here is derived from an EMBL/GenBank/DDBJ whole genome shotgun (WGS) entry which is preliminary data.</text>
</comment>
<dbReference type="InterPro" id="IPR019734">
    <property type="entry name" value="TPR_rpt"/>
</dbReference>
<proteinExistence type="predicted"/>
<keyword evidence="2" id="KW-0472">Membrane</keyword>
<dbReference type="PANTHER" id="PTHR34978">
    <property type="entry name" value="POSSIBLE SENSOR-TRANSDUCER PROTEIN BLAR"/>
    <property type="match status" value="1"/>
</dbReference>
<accession>A0A948WDJ3</accession>
<dbReference type="CDD" id="cd07341">
    <property type="entry name" value="M56_BlaR1_MecR1_like"/>
    <property type="match status" value="1"/>
</dbReference>
<evidence type="ECO:0000256" key="1">
    <source>
        <dbReference type="PROSITE-ProRule" id="PRU00339"/>
    </source>
</evidence>